<dbReference type="AlphaFoldDB" id="A0A0B6YT02"/>
<reference evidence="2" key="1">
    <citation type="submission" date="2014-12" db="EMBL/GenBank/DDBJ databases">
        <title>Insight into the proteome of Arion vulgaris.</title>
        <authorList>
            <person name="Aradska J."/>
            <person name="Bulat T."/>
            <person name="Smidak R."/>
            <person name="Sarate P."/>
            <person name="Gangsoo J."/>
            <person name="Sialana F."/>
            <person name="Bilban M."/>
            <person name="Lubec G."/>
        </authorList>
    </citation>
    <scope>NUCLEOTIDE SEQUENCE</scope>
    <source>
        <tissue evidence="2">Skin</tissue>
    </source>
</reference>
<evidence type="ECO:0000256" key="1">
    <source>
        <dbReference type="SAM" id="MobiDB-lite"/>
    </source>
</evidence>
<name>A0A0B6YT02_9EUPU</name>
<feature type="non-terminal residue" evidence="2">
    <location>
        <position position="1"/>
    </location>
</feature>
<accession>A0A0B6YT02</accession>
<evidence type="ECO:0000313" key="2">
    <source>
        <dbReference type="EMBL" id="CEK58896.1"/>
    </source>
</evidence>
<feature type="compositionally biased region" description="Polar residues" evidence="1">
    <location>
        <begin position="26"/>
        <end position="37"/>
    </location>
</feature>
<dbReference type="EMBL" id="HACG01012031">
    <property type="protein sequence ID" value="CEK58896.1"/>
    <property type="molecule type" value="Transcribed_RNA"/>
</dbReference>
<sequence>KLYEKTNEDDNSVELSEIFQHGPTLLHSNEPTPVQKETSPRWKTIKPVYMSTPVSEIKQRVITAQSILKEQPQHVASSKVLDANTDKENMIPTTRKKKSKHLQSGSSIDKTPLSATSWHRKRILTANSLLSNQSYLSSNDVTDCGSETADLSMLFKQAKHIGDKINEGVSEMMVTNESDELEKMMINFEKECKTVESASSG</sequence>
<feature type="non-terminal residue" evidence="2">
    <location>
        <position position="201"/>
    </location>
</feature>
<feature type="region of interest" description="Disordered" evidence="1">
    <location>
        <begin position="21"/>
        <end position="40"/>
    </location>
</feature>
<proteinExistence type="predicted"/>
<protein>
    <submittedName>
        <fullName evidence="2">Uncharacterized protein</fullName>
    </submittedName>
</protein>
<organism evidence="2">
    <name type="scientific">Arion vulgaris</name>
    <dbReference type="NCBI Taxonomy" id="1028688"/>
    <lineage>
        <taxon>Eukaryota</taxon>
        <taxon>Metazoa</taxon>
        <taxon>Spiralia</taxon>
        <taxon>Lophotrochozoa</taxon>
        <taxon>Mollusca</taxon>
        <taxon>Gastropoda</taxon>
        <taxon>Heterobranchia</taxon>
        <taxon>Euthyneura</taxon>
        <taxon>Panpulmonata</taxon>
        <taxon>Eupulmonata</taxon>
        <taxon>Stylommatophora</taxon>
        <taxon>Helicina</taxon>
        <taxon>Arionoidea</taxon>
        <taxon>Arionidae</taxon>
        <taxon>Arion</taxon>
    </lineage>
</organism>
<gene>
    <name evidence="2" type="primary">ORF34519</name>
</gene>